<dbReference type="PROSITE" id="PS50931">
    <property type="entry name" value="HTH_LYSR"/>
    <property type="match status" value="1"/>
</dbReference>
<reference evidence="6 7" key="1">
    <citation type="submission" date="2019-02" db="EMBL/GenBank/DDBJ databases">
        <title>High diversity of culturable Acinetobacter species in natural soil and water ecosystems.</title>
        <authorList>
            <person name="Radolfova-Krizova L."/>
            <person name="Nemec A."/>
        </authorList>
    </citation>
    <scope>NUCLEOTIDE SEQUENCE [LARGE SCALE GENOMIC DNA]</scope>
    <source>
        <strain evidence="6 7">ANC 4281</strain>
    </source>
</reference>
<dbReference type="Pfam" id="PF00126">
    <property type="entry name" value="HTH_1"/>
    <property type="match status" value="1"/>
</dbReference>
<dbReference type="SUPFAM" id="SSF53850">
    <property type="entry name" value="Periplasmic binding protein-like II"/>
    <property type="match status" value="1"/>
</dbReference>
<evidence type="ECO:0000256" key="1">
    <source>
        <dbReference type="ARBA" id="ARBA00009437"/>
    </source>
</evidence>
<evidence type="ECO:0000313" key="7">
    <source>
        <dbReference type="Proteomes" id="UP000291380"/>
    </source>
</evidence>
<organism evidence="6 7">
    <name type="scientific">Acinetobacter terrae</name>
    <dbReference type="NCBI Taxonomy" id="2731247"/>
    <lineage>
        <taxon>Bacteria</taxon>
        <taxon>Pseudomonadati</taxon>
        <taxon>Pseudomonadota</taxon>
        <taxon>Gammaproteobacteria</taxon>
        <taxon>Moraxellales</taxon>
        <taxon>Moraxellaceae</taxon>
        <taxon>Acinetobacter</taxon>
        <taxon>Acinetobacter Taxon 24</taxon>
    </lineage>
</organism>
<dbReference type="PRINTS" id="PR00039">
    <property type="entry name" value="HTHLYSR"/>
</dbReference>
<keyword evidence="4" id="KW-0804">Transcription</keyword>
<dbReference type="InterPro" id="IPR000847">
    <property type="entry name" value="LysR_HTH_N"/>
</dbReference>
<gene>
    <name evidence="6" type="ORF">E0H85_12975</name>
</gene>
<dbReference type="InterPro" id="IPR058163">
    <property type="entry name" value="LysR-type_TF_proteobact-type"/>
</dbReference>
<comment type="similarity">
    <text evidence="1">Belongs to the LysR transcriptional regulatory family.</text>
</comment>
<name>A0A4R0EJ56_9GAMM</name>
<dbReference type="Gene3D" id="1.10.10.10">
    <property type="entry name" value="Winged helix-like DNA-binding domain superfamily/Winged helix DNA-binding domain"/>
    <property type="match status" value="1"/>
</dbReference>
<dbReference type="PANTHER" id="PTHR30537">
    <property type="entry name" value="HTH-TYPE TRANSCRIPTIONAL REGULATOR"/>
    <property type="match status" value="1"/>
</dbReference>
<evidence type="ECO:0000256" key="2">
    <source>
        <dbReference type="ARBA" id="ARBA00023015"/>
    </source>
</evidence>
<dbReference type="SUPFAM" id="SSF46785">
    <property type="entry name" value="Winged helix' DNA-binding domain"/>
    <property type="match status" value="1"/>
</dbReference>
<dbReference type="GO" id="GO:0006351">
    <property type="term" value="P:DNA-templated transcription"/>
    <property type="evidence" value="ECO:0007669"/>
    <property type="project" value="TreeGrafter"/>
</dbReference>
<dbReference type="FunFam" id="1.10.10.10:FF:000001">
    <property type="entry name" value="LysR family transcriptional regulator"/>
    <property type="match status" value="1"/>
</dbReference>
<sequence length="303" mass="35155">MRVNDLKSLMAFISVVEQGSFTKASEKLHLTRSAVSKMISKLEVQLGVVLFNRDTRHLALTEEGSIFYEHSQRAVQELLIAETLFESNNQNIQGMIRISMPVLFGQKFIVPILRDLADEHQNLNMVLSFNDRYIDLIEDNYDLVIRIGNLEDNSQLMVKKISEHAMWLCATPEYLKRYQVPESIKDLDNHQTIGYLKNGQLEKWIFQSSHHKTMKYLPKNKVQMDDIKSILDYVLMHGGIGWLPSWLIQEYIQSGQLIHLLTNYSSTNYPIQIVWKRSNFLPIRVRTTIDKIASSIQKDSVIK</sequence>
<dbReference type="RefSeq" id="WP_078194112.1">
    <property type="nucleotide sequence ID" value="NZ_SJOA01000019.1"/>
</dbReference>
<evidence type="ECO:0000313" key="6">
    <source>
        <dbReference type="EMBL" id="TCB57111.1"/>
    </source>
</evidence>
<dbReference type="InterPro" id="IPR036388">
    <property type="entry name" value="WH-like_DNA-bd_sf"/>
</dbReference>
<dbReference type="InterPro" id="IPR005119">
    <property type="entry name" value="LysR_subst-bd"/>
</dbReference>
<proteinExistence type="inferred from homology"/>
<evidence type="ECO:0000256" key="3">
    <source>
        <dbReference type="ARBA" id="ARBA00023125"/>
    </source>
</evidence>
<dbReference type="Proteomes" id="UP000291380">
    <property type="component" value="Unassembled WGS sequence"/>
</dbReference>
<dbReference type="InterPro" id="IPR036390">
    <property type="entry name" value="WH_DNA-bd_sf"/>
</dbReference>
<dbReference type="OrthoDB" id="8885940at2"/>
<evidence type="ECO:0000256" key="4">
    <source>
        <dbReference type="ARBA" id="ARBA00023163"/>
    </source>
</evidence>
<dbReference type="AlphaFoldDB" id="A0A4R0EJ56"/>
<dbReference type="Gene3D" id="3.40.190.290">
    <property type="match status" value="1"/>
</dbReference>
<feature type="domain" description="HTH lysR-type" evidence="5">
    <location>
        <begin position="4"/>
        <end position="61"/>
    </location>
</feature>
<dbReference type="GO" id="GO:0003700">
    <property type="term" value="F:DNA-binding transcription factor activity"/>
    <property type="evidence" value="ECO:0007669"/>
    <property type="project" value="InterPro"/>
</dbReference>
<dbReference type="EMBL" id="SJOA01000019">
    <property type="protein sequence ID" value="TCB57111.1"/>
    <property type="molecule type" value="Genomic_DNA"/>
</dbReference>
<dbReference type="PANTHER" id="PTHR30537:SF5">
    <property type="entry name" value="HTH-TYPE TRANSCRIPTIONAL ACTIVATOR TTDR-RELATED"/>
    <property type="match status" value="1"/>
</dbReference>
<dbReference type="GO" id="GO:0043565">
    <property type="term" value="F:sequence-specific DNA binding"/>
    <property type="evidence" value="ECO:0007669"/>
    <property type="project" value="TreeGrafter"/>
</dbReference>
<dbReference type="Pfam" id="PF03466">
    <property type="entry name" value="LysR_substrate"/>
    <property type="match status" value="1"/>
</dbReference>
<accession>A0A4R0EJ56</accession>
<protein>
    <submittedName>
        <fullName evidence="6">LysR family transcriptional regulator</fullName>
    </submittedName>
</protein>
<keyword evidence="3" id="KW-0238">DNA-binding</keyword>
<keyword evidence="2" id="KW-0805">Transcription regulation</keyword>
<evidence type="ECO:0000259" key="5">
    <source>
        <dbReference type="PROSITE" id="PS50931"/>
    </source>
</evidence>
<comment type="caution">
    <text evidence="6">The sequence shown here is derived from an EMBL/GenBank/DDBJ whole genome shotgun (WGS) entry which is preliminary data.</text>
</comment>